<dbReference type="OrthoDB" id="10655533at2759"/>
<sequence>MRYQKRKDVRTSLSKPLGQHRHLKCFDENQVATKVSVAVVSARGHFADDTRRHVAASTHLEVQFSITVATPAALKTMTSSLQAQSASGTSPSALATTLVSTGVISSASAVQVKSVKTSVTTGTAATPAPPLTSSPPLPTTTAAPTPASSALGSIIGVIVGAVVVFGEVVCSGDAAVGETEPEK</sequence>
<keyword evidence="4" id="KW-1185">Reference proteome</keyword>
<accession>A0A485LF01</accession>
<evidence type="ECO:0000313" key="3">
    <source>
        <dbReference type="EMBL" id="VFT96840.1"/>
    </source>
</evidence>
<evidence type="ECO:0000256" key="1">
    <source>
        <dbReference type="SAM" id="MobiDB-lite"/>
    </source>
</evidence>
<dbReference type="EMBL" id="VJMH01006742">
    <property type="protein sequence ID" value="KAF0688275.1"/>
    <property type="molecule type" value="Genomic_DNA"/>
</dbReference>
<organism evidence="3 4">
    <name type="scientific">Aphanomyces stellatus</name>
    <dbReference type="NCBI Taxonomy" id="120398"/>
    <lineage>
        <taxon>Eukaryota</taxon>
        <taxon>Sar</taxon>
        <taxon>Stramenopiles</taxon>
        <taxon>Oomycota</taxon>
        <taxon>Saprolegniomycetes</taxon>
        <taxon>Saprolegniales</taxon>
        <taxon>Verrucalvaceae</taxon>
        <taxon>Aphanomyces</taxon>
    </lineage>
</organism>
<dbReference type="Proteomes" id="UP000332933">
    <property type="component" value="Unassembled WGS sequence"/>
</dbReference>
<protein>
    <submittedName>
        <fullName evidence="3">Aste57867_20145 protein</fullName>
    </submittedName>
</protein>
<reference evidence="3 4" key="1">
    <citation type="submission" date="2019-03" db="EMBL/GenBank/DDBJ databases">
        <authorList>
            <person name="Gaulin E."/>
            <person name="Dumas B."/>
        </authorList>
    </citation>
    <scope>NUCLEOTIDE SEQUENCE [LARGE SCALE GENOMIC DNA]</scope>
    <source>
        <strain evidence="3">CBS 568.67</strain>
    </source>
</reference>
<feature type="region of interest" description="Disordered" evidence="1">
    <location>
        <begin position="119"/>
        <end position="145"/>
    </location>
</feature>
<dbReference type="EMBL" id="CAADRA010006765">
    <property type="protein sequence ID" value="VFT96840.1"/>
    <property type="molecule type" value="Genomic_DNA"/>
</dbReference>
<evidence type="ECO:0000313" key="4">
    <source>
        <dbReference type="Proteomes" id="UP000332933"/>
    </source>
</evidence>
<evidence type="ECO:0000313" key="2">
    <source>
        <dbReference type="EMBL" id="KAF0688275.1"/>
    </source>
</evidence>
<dbReference type="AlphaFoldDB" id="A0A485LF01"/>
<name>A0A485LF01_9STRA</name>
<gene>
    <name evidence="3" type="primary">Aste57867_20145</name>
    <name evidence="2" type="ORF">As57867_020079</name>
    <name evidence="3" type="ORF">ASTE57867_20145</name>
</gene>
<reference evidence="2" key="2">
    <citation type="submission" date="2019-06" db="EMBL/GenBank/DDBJ databases">
        <title>Genomics analysis of Aphanomyces spp. identifies a new class of oomycete effector associated with host adaptation.</title>
        <authorList>
            <person name="Gaulin E."/>
        </authorList>
    </citation>
    <scope>NUCLEOTIDE SEQUENCE</scope>
    <source>
        <strain evidence="2">CBS 578.67</strain>
    </source>
</reference>
<feature type="compositionally biased region" description="Pro residues" evidence="1">
    <location>
        <begin position="127"/>
        <end position="138"/>
    </location>
</feature>
<proteinExistence type="predicted"/>